<accession>A0AAN6PXL5</accession>
<name>A0AAN6PXL5_9PEZI</name>
<comment type="caution">
    <text evidence="2">The sequence shown here is derived from an EMBL/GenBank/DDBJ whole genome shotgun (WGS) entry which is preliminary data.</text>
</comment>
<feature type="region of interest" description="Disordered" evidence="1">
    <location>
        <begin position="1"/>
        <end position="61"/>
    </location>
</feature>
<proteinExistence type="predicted"/>
<evidence type="ECO:0000256" key="1">
    <source>
        <dbReference type="SAM" id="MobiDB-lite"/>
    </source>
</evidence>
<dbReference type="Proteomes" id="UP001305647">
    <property type="component" value="Unassembled WGS sequence"/>
</dbReference>
<dbReference type="AlphaFoldDB" id="A0AAN6PXL5"/>
<reference evidence="2" key="1">
    <citation type="journal article" date="2023" name="Mol. Phylogenet. Evol.">
        <title>Genome-scale phylogeny and comparative genomics of the fungal order Sordariales.</title>
        <authorList>
            <person name="Hensen N."/>
            <person name="Bonometti L."/>
            <person name="Westerberg I."/>
            <person name="Brannstrom I.O."/>
            <person name="Guillou S."/>
            <person name="Cros-Aarteil S."/>
            <person name="Calhoun S."/>
            <person name="Haridas S."/>
            <person name="Kuo A."/>
            <person name="Mondo S."/>
            <person name="Pangilinan J."/>
            <person name="Riley R."/>
            <person name="LaButti K."/>
            <person name="Andreopoulos B."/>
            <person name="Lipzen A."/>
            <person name="Chen C."/>
            <person name="Yan M."/>
            <person name="Daum C."/>
            <person name="Ng V."/>
            <person name="Clum A."/>
            <person name="Steindorff A."/>
            <person name="Ohm R.A."/>
            <person name="Martin F."/>
            <person name="Silar P."/>
            <person name="Natvig D.O."/>
            <person name="Lalanne C."/>
            <person name="Gautier V."/>
            <person name="Ament-Velasquez S.L."/>
            <person name="Kruys A."/>
            <person name="Hutchinson M.I."/>
            <person name="Powell A.J."/>
            <person name="Barry K."/>
            <person name="Miller A.N."/>
            <person name="Grigoriev I.V."/>
            <person name="Debuchy R."/>
            <person name="Gladieux P."/>
            <person name="Hiltunen Thoren M."/>
            <person name="Johannesson H."/>
        </authorList>
    </citation>
    <scope>NUCLEOTIDE SEQUENCE</scope>
    <source>
        <strain evidence="2">CBS 757.83</strain>
    </source>
</reference>
<dbReference type="EMBL" id="MU863646">
    <property type="protein sequence ID" value="KAK4099842.1"/>
    <property type="molecule type" value="Genomic_DNA"/>
</dbReference>
<evidence type="ECO:0000313" key="3">
    <source>
        <dbReference type="Proteomes" id="UP001305647"/>
    </source>
</evidence>
<gene>
    <name evidence="2" type="ORF">N658DRAFT_498086</name>
</gene>
<sequence length="101" mass="10850">MQSRKPASTLPSRPAASTTSRPVATGSVRGSTPQVAPTAITGGRPPVATGATKTAAKNPAVQKRLAEYRAGPMRKRLAAWKPHEVTPLKITNDFWFTRTKR</sequence>
<keyword evidence="3" id="KW-1185">Reference proteome</keyword>
<evidence type="ECO:0000313" key="2">
    <source>
        <dbReference type="EMBL" id="KAK4099842.1"/>
    </source>
</evidence>
<feature type="compositionally biased region" description="Polar residues" evidence="1">
    <location>
        <begin position="1"/>
        <end position="35"/>
    </location>
</feature>
<organism evidence="2 3">
    <name type="scientific">Parathielavia hyrcaniae</name>
    <dbReference type="NCBI Taxonomy" id="113614"/>
    <lineage>
        <taxon>Eukaryota</taxon>
        <taxon>Fungi</taxon>
        <taxon>Dikarya</taxon>
        <taxon>Ascomycota</taxon>
        <taxon>Pezizomycotina</taxon>
        <taxon>Sordariomycetes</taxon>
        <taxon>Sordariomycetidae</taxon>
        <taxon>Sordariales</taxon>
        <taxon>Chaetomiaceae</taxon>
        <taxon>Parathielavia</taxon>
    </lineage>
</organism>
<protein>
    <submittedName>
        <fullName evidence="2">Uncharacterized protein</fullName>
    </submittedName>
</protein>
<reference evidence="2" key="2">
    <citation type="submission" date="2023-05" db="EMBL/GenBank/DDBJ databases">
        <authorList>
            <consortium name="Lawrence Berkeley National Laboratory"/>
            <person name="Steindorff A."/>
            <person name="Hensen N."/>
            <person name="Bonometti L."/>
            <person name="Westerberg I."/>
            <person name="Brannstrom I.O."/>
            <person name="Guillou S."/>
            <person name="Cros-Aarteil S."/>
            <person name="Calhoun S."/>
            <person name="Haridas S."/>
            <person name="Kuo A."/>
            <person name="Mondo S."/>
            <person name="Pangilinan J."/>
            <person name="Riley R."/>
            <person name="Labutti K."/>
            <person name="Andreopoulos B."/>
            <person name="Lipzen A."/>
            <person name="Chen C."/>
            <person name="Yanf M."/>
            <person name="Daum C."/>
            <person name="Ng V."/>
            <person name="Clum A."/>
            <person name="Ohm R."/>
            <person name="Martin F."/>
            <person name="Silar P."/>
            <person name="Natvig D."/>
            <person name="Lalanne C."/>
            <person name="Gautier V."/>
            <person name="Ament-Velasquez S.L."/>
            <person name="Kruys A."/>
            <person name="Hutchinson M.I."/>
            <person name="Powell A.J."/>
            <person name="Barry K."/>
            <person name="Miller A.N."/>
            <person name="Grigoriev I.V."/>
            <person name="Debuchy R."/>
            <person name="Gladieux P."/>
            <person name="Thoren M.H."/>
            <person name="Johannesson H."/>
        </authorList>
    </citation>
    <scope>NUCLEOTIDE SEQUENCE</scope>
    <source>
        <strain evidence="2">CBS 757.83</strain>
    </source>
</reference>